<dbReference type="EMBL" id="FXYG01000004">
    <property type="protein sequence ID" value="SMX47010.1"/>
    <property type="molecule type" value="Genomic_DNA"/>
</dbReference>
<dbReference type="InterPro" id="IPR037402">
    <property type="entry name" value="YidZ_PBP2"/>
</dbReference>
<evidence type="ECO:0000313" key="6">
    <source>
        <dbReference type="EMBL" id="SMX47010.1"/>
    </source>
</evidence>
<keyword evidence="7" id="KW-1185">Reference proteome</keyword>
<reference evidence="7" key="1">
    <citation type="submission" date="2017-05" db="EMBL/GenBank/DDBJ databases">
        <authorList>
            <person name="Rodrigo-Torres L."/>
            <person name="Arahal R. D."/>
            <person name="Lucena T."/>
        </authorList>
    </citation>
    <scope>NUCLEOTIDE SEQUENCE [LARGE SCALE GENOMIC DNA]</scope>
    <source>
        <strain evidence="7">CECT 8715</strain>
    </source>
</reference>
<dbReference type="Proteomes" id="UP000202485">
    <property type="component" value="Unassembled WGS sequence"/>
</dbReference>
<proteinExistence type="inferred from homology"/>
<dbReference type="PANTHER" id="PTHR30118:SF15">
    <property type="entry name" value="TRANSCRIPTIONAL REGULATORY PROTEIN"/>
    <property type="match status" value="1"/>
</dbReference>
<evidence type="ECO:0000256" key="1">
    <source>
        <dbReference type="ARBA" id="ARBA00009437"/>
    </source>
</evidence>
<protein>
    <submittedName>
        <fullName evidence="6">Nodulation protein D 2</fullName>
    </submittedName>
</protein>
<dbReference type="Pfam" id="PF03466">
    <property type="entry name" value="LysR_substrate"/>
    <property type="match status" value="1"/>
</dbReference>
<comment type="similarity">
    <text evidence="1">Belongs to the LysR transcriptional regulatory family.</text>
</comment>
<feature type="domain" description="HTH lysR-type" evidence="5">
    <location>
        <begin position="6"/>
        <end position="63"/>
    </location>
</feature>
<dbReference type="Gene3D" id="3.40.190.10">
    <property type="entry name" value="Periplasmic binding protein-like II"/>
    <property type="match status" value="2"/>
</dbReference>
<dbReference type="Gene3D" id="1.10.10.10">
    <property type="entry name" value="Winged helix-like DNA-binding domain superfamily/Winged helix DNA-binding domain"/>
    <property type="match status" value="1"/>
</dbReference>
<organism evidence="6 7">
    <name type="scientific">Ruegeria arenilitoris</name>
    <dbReference type="NCBI Taxonomy" id="1173585"/>
    <lineage>
        <taxon>Bacteria</taxon>
        <taxon>Pseudomonadati</taxon>
        <taxon>Pseudomonadota</taxon>
        <taxon>Alphaproteobacteria</taxon>
        <taxon>Rhodobacterales</taxon>
        <taxon>Roseobacteraceae</taxon>
        <taxon>Ruegeria</taxon>
    </lineage>
</organism>
<evidence type="ECO:0000256" key="2">
    <source>
        <dbReference type="ARBA" id="ARBA00023015"/>
    </source>
</evidence>
<dbReference type="InterPro" id="IPR005119">
    <property type="entry name" value="LysR_subst-bd"/>
</dbReference>
<dbReference type="InterPro" id="IPR036388">
    <property type="entry name" value="WH-like_DNA-bd_sf"/>
</dbReference>
<dbReference type="GO" id="GO:0003677">
    <property type="term" value="F:DNA binding"/>
    <property type="evidence" value="ECO:0007669"/>
    <property type="project" value="UniProtKB-KW"/>
</dbReference>
<sequence length="309" mass="34186">MNFATLDLNLLRVLDAILAAGSTTKAGERLGVSQSAVSNALNRLRHALGDDLFVRRGNQLVPTDFAVSIKDGLREELNRLESLLSRNDHFDPRQASETFKIAASDFFAELLMPGLGGVLNRKAPKMVAQLVDLVPENYVESLERYHADLALIPDTDSPDWISREVLFRSSFMVVGRVDNPFLAQIEDGTELPMETFCALSHVLFSPEGKLAAMGDAALAKVGRKRHVAMTLPVFSGVCRVVSASDLVALVPSQLARKFAPEFGLKVLAPPFEIEPVNIIAIWHRRSDANPMAKWMRQQVFDLLKPLENR</sequence>
<dbReference type="CDD" id="cd08417">
    <property type="entry name" value="PBP2_Nitroaromatics_like"/>
    <property type="match status" value="1"/>
</dbReference>
<keyword evidence="4" id="KW-0804">Transcription</keyword>
<dbReference type="PANTHER" id="PTHR30118">
    <property type="entry name" value="HTH-TYPE TRANSCRIPTIONAL REGULATOR LEUO-RELATED"/>
    <property type="match status" value="1"/>
</dbReference>
<name>A0A238KWJ4_9RHOB</name>
<dbReference type="SUPFAM" id="SSF53850">
    <property type="entry name" value="Periplasmic binding protein-like II"/>
    <property type="match status" value="1"/>
</dbReference>
<dbReference type="InterPro" id="IPR050389">
    <property type="entry name" value="LysR-type_TF"/>
</dbReference>
<dbReference type="InterPro" id="IPR036390">
    <property type="entry name" value="WH_DNA-bd_sf"/>
</dbReference>
<evidence type="ECO:0000256" key="3">
    <source>
        <dbReference type="ARBA" id="ARBA00023125"/>
    </source>
</evidence>
<dbReference type="AlphaFoldDB" id="A0A238KWJ4"/>
<evidence type="ECO:0000313" key="7">
    <source>
        <dbReference type="Proteomes" id="UP000202485"/>
    </source>
</evidence>
<evidence type="ECO:0000259" key="5">
    <source>
        <dbReference type="PROSITE" id="PS50931"/>
    </source>
</evidence>
<dbReference type="OrthoDB" id="528082at2"/>
<gene>
    <name evidence="6" type="primary">nodD2_2</name>
    <name evidence="6" type="ORF">RUA8715_02955</name>
</gene>
<dbReference type="RefSeq" id="WP_093964470.1">
    <property type="nucleotide sequence ID" value="NZ_FXYG01000004.1"/>
</dbReference>
<keyword evidence="2" id="KW-0805">Transcription regulation</keyword>
<dbReference type="PROSITE" id="PS50931">
    <property type="entry name" value="HTH_LYSR"/>
    <property type="match status" value="1"/>
</dbReference>
<dbReference type="Pfam" id="PF00126">
    <property type="entry name" value="HTH_1"/>
    <property type="match status" value="1"/>
</dbReference>
<dbReference type="InterPro" id="IPR000847">
    <property type="entry name" value="LysR_HTH_N"/>
</dbReference>
<dbReference type="PRINTS" id="PR00039">
    <property type="entry name" value="HTHLYSR"/>
</dbReference>
<dbReference type="SUPFAM" id="SSF46785">
    <property type="entry name" value="Winged helix' DNA-binding domain"/>
    <property type="match status" value="1"/>
</dbReference>
<accession>A0A238KWJ4</accession>
<dbReference type="GO" id="GO:0003700">
    <property type="term" value="F:DNA-binding transcription factor activity"/>
    <property type="evidence" value="ECO:0007669"/>
    <property type="project" value="InterPro"/>
</dbReference>
<evidence type="ECO:0000256" key="4">
    <source>
        <dbReference type="ARBA" id="ARBA00023163"/>
    </source>
</evidence>
<keyword evidence="3" id="KW-0238">DNA-binding</keyword>